<feature type="domain" description="F5/8 type C" evidence="4">
    <location>
        <begin position="325"/>
        <end position="457"/>
    </location>
</feature>
<feature type="domain" description="F5/8 type C" evidence="4">
    <location>
        <begin position="670"/>
        <end position="804"/>
    </location>
</feature>
<feature type="signal peptide" evidence="3">
    <location>
        <begin position="1"/>
        <end position="28"/>
    </location>
</feature>
<evidence type="ECO:0000256" key="1">
    <source>
        <dbReference type="ARBA" id="ARBA00022729"/>
    </source>
</evidence>
<dbReference type="InterPro" id="IPR000421">
    <property type="entry name" value="FA58C"/>
</dbReference>
<dbReference type="KEGG" id="sman:C12CBH8_22210"/>
<keyword evidence="6" id="KW-1185">Reference proteome</keyword>
<dbReference type="Pfam" id="PF00754">
    <property type="entry name" value="F5_F8_type_C"/>
    <property type="match status" value="5"/>
</dbReference>
<dbReference type="SMART" id="SM00231">
    <property type="entry name" value="FA58C"/>
    <property type="match status" value="5"/>
</dbReference>
<dbReference type="CDD" id="cd01833">
    <property type="entry name" value="XynB_like"/>
    <property type="match status" value="1"/>
</dbReference>
<reference evidence="6" key="1">
    <citation type="submission" date="2020-07" db="EMBL/GenBank/DDBJ databases">
        <title>Complete genome sequencing of Clostridia bacterium strain 12CBH8.</title>
        <authorList>
            <person name="Sakamoto M."/>
            <person name="Murakami T."/>
            <person name="Mori H."/>
        </authorList>
    </citation>
    <scope>NUCLEOTIDE SEQUENCE [LARGE SCALE GENOMIC DNA]</scope>
    <source>
        <strain evidence="6">12CBH8</strain>
    </source>
</reference>
<dbReference type="Pfam" id="PF13472">
    <property type="entry name" value="Lipase_GDSL_2"/>
    <property type="match status" value="1"/>
</dbReference>
<dbReference type="Proteomes" id="UP000593890">
    <property type="component" value="Chromosome"/>
</dbReference>
<keyword evidence="2" id="KW-0326">Glycosidase</keyword>
<dbReference type="InterPro" id="IPR036514">
    <property type="entry name" value="SGNH_hydro_sf"/>
</dbReference>
<dbReference type="InterPro" id="IPR011081">
    <property type="entry name" value="Big_4"/>
</dbReference>
<feature type="domain" description="F5/8 type C" evidence="4">
    <location>
        <begin position="20"/>
        <end position="150"/>
    </location>
</feature>
<dbReference type="PANTHER" id="PTHR43037">
    <property type="entry name" value="UNNAMED PRODUCT-RELATED"/>
    <property type="match status" value="1"/>
</dbReference>
<dbReference type="InterPro" id="IPR003140">
    <property type="entry name" value="PLipase/COase/thioEstase"/>
</dbReference>
<protein>
    <recommendedName>
        <fullName evidence="4">F5/8 type C domain-containing protein</fullName>
    </recommendedName>
</protein>
<dbReference type="Pfam" id="PF02230">
    <property type="entry name" value="Abhydrolase_2"/>
    <property type="match status" value="1"/>
</dbReference>
<gene>
    <name evidence="5" type="ORF">C12CBH8_22210</name>
</gene>
<dbReference type="SUPFAM" id="SSF49785">
    <property type="entry name" value="Galactose-binding domain-like"/>
    <property type="match status" value="5"/>
</dbReference>
<evidence type="ECO:0000256" key="2">
    <source>
        <dbReference type="ARBA" id="ARBA00023295"/>
    </source>
</evidence>
<dbReference type="PANTHER" id="PTHR43037:SF1">
    <property type="entry name" value="BLL1128 PROTEIN"/>
    <property type="match status" value="1"/>
</dbReference>
<evidence type="ECO:0000313" key="6">
    <source>
        <dbReference type="Proteomes" id="UP000593890"/>
    </source>
</evidence>
<proteinExistence type="predicted"/>
<feature type="domain" description="F5/8 type C" evidence="4">
    <location>
        <begin position="163"/>
        <end position="314"/>
    </location>
</feature>
<evidence type="ECO:0000259" key="4">
    <source>
        <dbReference type="PROSITE" id="PS50022"/>
    </source>
</evidence>
<dbReference type="GO" id="GO:0016798">
    <property type="term" value="F:hydrolase activity, acting on glycosyl bonds"/>
    <property type="evidence" value="ECO:0007669"/>
    <property type="project" value="UniProtKB-KW"/>
</dbReference>
<name>A0A7I8D7A0_9FIRM</name>
<dbReference type="Gene3D" id="3.40.50.1110">
    <property type="entry name" value="SGNH hydrolase"/>
    <property type="match status" value="1"/>
</dbReference>
<keyword evidence="1 3" id="KW-0732">Signal</keyword>
<evidence type="ECO:0000313" key="5">
    <source>
        <dbReference type="EMBL" id="BCI61582.1"/>
    </source>
</evidence>
<dbReference type="EMBL" id="AP023321">
    <property type="protein sequence ID" value="BCI61582.1"/>
    <property type="molecule type" value="Genomic_DNA"/>
</dbReference>
<dbReference type="Gene3D" id="2.60.120.260">
    <property type="entry name" value="Galactose-binding domain-like"/>
    <property type="match status" value="5"/>
</dbReference>
<dbReference type="Pfam" id="PF07532">
    <property type="entry name" value="Big_4"/>
    <property type="match status" value="1"/>
</dbReference>
<dbReference type="Gene3D" id="3.40.50.1820">
    <property type="entry name" value="alpha/beta hydrolase"/>
    <property type="match status" value="1"/>
</dbReference>
<accession>A0A7I8D7A0</accession>
<dbReference type="InterPro" id="IPR050955">
    <property type="entry name" value="Plant_Biomass_Hydrol_Est"/>
</dbReference>
<feature type="chain" id="PRO_5031521574" description="F5/8 type C domain-containing protein" evidence="3">
    <location>
        <begin position="29"/>
        <end position="1482"/>
    </location>
</feature>
<dbReference type="SUPFAM" id="SSF52266">
    <property type="entry name" value="SGNH hydrolase"/>
    <property type="match status" value="1"/>
</dbReference>
<dbReference type="InterPro" id="IPR029058">
    <property type="entry name" value="AB_hydrolase_fold"/>
</dbReference>
<organism evidence="5 6">
    <name type="scientific">Solibaculum mannosilyticum</name>
    <dbReference type="NCBI Taxonomy" id="2780922"/>
    <lineage>
        <taxon>Bacteria</taxon>
        <taxon>Bacillati</taxon>
        <taxon>Bacillota</taxon>
        <taxon>Clostridia</taxon>
        <taxon>Eubacteriales</taxon>
        <taxon>Oscillospiraceae</taxon>
        <taxon>Solibaculum</taxon>
    </lineage>
</organism>
<keyword evidence="2" id="KW-0378">Hydrolase</keyword>
<dbReference type="PROSITE" id="PS50022">
    <property type="entry name" value="FA58C_3"/>
    <property type="match status" value="5"/>
</dbReference>
<sequence length="1482" mass="162317">MKKFISLCLCLLMVLSILPASTFSIALAEDTSVNLALGKSVTASQQYGVDGPEKAVDGVVSKDSKWSSNYFDLNKGAWMTVDLGEPCVIDRWVVYHAESGGEVNTMNTADFKLQVSSDGKNFTDVDSVTGNTDAVTDRTITPVVAQYVRLFVSKGGRHQDNVARINELEVYGSSLWTNVALGKTTKASQQYGVDGPEKAVDGVVSKDSKWSSNYFTHDGEWMMVDLGKEYTIARWVVYHAEAGGEAAWLNTRDFKLQKSQNGTDWSDVDVVTGNTDAVTDRIVDPFSARYVRLYVTHGGEANVARINEFELYATDYSENAALHKTATANMHYGADTPDKAVDGSTAKDDKWSSGFFDLSQGAWLKVDLGSTYVLDRWVVRHAQTGGEDKSMNTRDFKLQKSQNGIDWVDVDAVTGNTDAVTDRDVAPFLARYVRLFVTNGGSQPNVARINEFEVYGAPLDGQIEEDSRIRVMPLGDSITEGVPIPGGYRSVLKEYLSRDGIEIDFVGSHTVNSEGMDDIEHCGYGGWRIKSDDTSVSLYHHVEEWMNLYRPDVITLMAGTNDIWWEDHVNTEGLSAMIDKIFSVDPDVKLFVGSIAPIDESKQTNLPENAAQKAEQYNAAIPGIVAEKSAQGMDVTFVDINSVLTLDDLGDGVHPNQAGYHKVGAQWYSAISGTLKCMEGQWTNLSLNQSAASAAGDASLAIDGKDSTQWSAPLENGSADVTVDLGTPSFVGRYTVKHGGNNSSFILQASDDGIEWTDVDTVTGNTADVTSRVVDTFTARYVRLHITEAAGDTANVAELELYGPATVQDTFQKRVYSDVQYEHDMPYRLYVPQNYDPTKSYPVVLFLHGAGERGTDNESILKANEGATVWAEPENQQRNECFVIAPQCPVNEQWVDTDWGKGSYDMDNVPISDEMEMVLDIVAQVKSQYNIDSTRMYSTGISMGGYGTWYLNTMFPDMFAAMVPICGAGDPSKAGDLGDKPIWVFHGDSDPTVPVSGSRDMVNALKALNANVTYTEYPGVGHDSWVQAYRTQEMIDWMFDQQAEPMVNVALGADATASANFTNEEPDKAVDGTVLDNSKWCGNSQANPDWIQLDLGETHTISRWVVRHAGAGGETSLLNSRDFTLQKSDNGIDWVDVDIVTDNVADVTDRYVPAFDARYIRLYITTKGSKSGDTAARVFELELYEKAPSEPSPVTVQSVEDFEGISVPFGTQFADLKDLPQSAKVTLSDGSTMDLDVTWSEMGYHPNEAGNYTLSGTLSLPDGVENPLGLKASFPVTVEEQIIPSEGYRLWADQESYEVDGDIILHATTPLSVRRIAIFNENNKGIGILSLSSTVGDGVKNWDIKIRLGTAGLNRTLTLGSYENNQLVLTDATVSFDVVNPPLDVEPAIFWADFDKTSANVNEEFTIIVCTSTSVGKLSMVNERGRSITTSVVGYEDKGDTRIWTLKASVGSAGFRIFSFRAADLYGQWISDTVEQSIRITA</sequence>
<dbReference type="SUPFAM" id="SSF53474">
    <property type="entry name" value="alpha/beta-Hydrolases"/>
    <property type="match status" value="1"/>
</dbReference>
<evidence type="ECO:0000256" key="3">
    <source>
        <dbReference type="SAM" id="SignalP"/>
    </source>
</evidence>
<dbReference type="InterPro" id="IPR013830">
    <property type="entry name" value="SGNH_hydro"/>
</dbReference>
<dbReference type="RefSeq" id="WP_215533269.1">
    <property type="nucleotide sequence ID" value="NZ_AP023321.1"/>
</dbReference>
<feature type="domain" description="F5/8 type C" evidence="4">
    <location>
        <begin position="1042"/>
        <end position="1186"/>
    </location>
</feature>
<dbReference type="InterPro" id="IPR008979">
    <property type="entry name" value="Galactose-bd-like_sf"/>
</dbReference>